<gene>
    <name evidence="2" type="ORF">Dalu01_00883</name>
</gene>
<keyword evidence="1" id="KW-0732">Signal</keyword>
<name>A0ABP9XAT9_9DEIO</name>
<keyword evidence="3" id="KW-1185">Reference proteome</keyword>
<comment type="caution">
    <text evidence="2">The sequence shown here is derived from an EMBL/GenBank/DDBJ whole genome shotgun (WGS) entry which is preliminary data.</text>
</comment>
<proteinExistence type="predicted"/>
<evidence type="ECO:0000313" key="2">
    <source>
        <dbReference type="EMBL" id="GAA5532494.1"/>
    </source>
</evidence>
<dbReference type="EMBL" id="BAABRV010000002">
    <property type="protein sequence ID" value="GAA5532494.1"/>
    <property type="molecule type" value="Genomic_DNA"/>
</dbReference>
<accession>A0ABP9XAT9</accession>
<feature type="signal peptide" evidence="1">
    <location>
        <begin position="1"/>
        <end position="24"/>
    </location>
</feature>
<organism evidence="2 3">
    <name type="scientific">Deinococcus aluminii</name>
    <dbReference type="NCBI Taxonomy" id="1656885"/>
    <lineage>
        <taxon>Bacteria</taxon>
        <taxon>Thermotogati</taxon>
        <taxon>Deinococcota</taxon>
        <taxon>Deinococci</taxon>
        <taxon>Deinococcales</taxon>
        <taxon>Deinococcaceae</taxon>
        <taxon>Deinococcus</taxon>
    </lineage>
</organism>
<evidence type="ECO:0000256" key="1">
    <source>
        <dbReference type="SAM" id="SignalP"/>
    </source>
</evidence>
<protein>
    <recommendedName>
        <fullName evidence="4">Penicillin-binding protein</fullName>
    </recommendedName>
</protein>
<reference evidence="2 3" key="1">
    <citation type="submission" date="2024-02" db="EMBL/GenBank/DDBJ databases">
        <title>Deinococcus aluminii NBRC 112889.</title>
        <authorList>
            <person name="Ichikawa N."/>
            <person name="Katano-Makiyama Y."/>
            <person name="Hidaka K."/>
        </authorList>
    </citation>
    <scope>NUCLEOTIDE SEQUENCE [LARGE SCALE GENOMIC DNA]</scope>
    <source>
        <strain evidence="2 3">NBRC 112889</strain>
    </source>
</reference>
<dbReference type="Proteomes" id="UP001404956">
    <property type="component" value="Unassembled WGS sequence"/>
</dbReference>
<evidence type="ECO:0008006" key="4">
    <source>
        <dbReference type="Google" id="ProtNLM"/>
    </source>
</evidence>
<evidence type="ECO:0000313" key="3">
    <source>
        <dbReference type="Proteomes" id="UP001404956"/>
    </source>
</evidence>
<feature type="chain" id="PRO_5046967100" description="Penicillin-binding protein" evidence="1">
    <location>
        <begin position="25"/>
        <end position="134"/>
    </location>
</feature>
<sequence>MMPHMKRAPLLTLLLALGTPAADARVRLGEPLPAHPWTTPDREVIVVYSHDCGDLGELWGAVLAAGLPVRAVNAEDVAAPAPSGVNVWRGPEATAFARALRVGAYPTVLLVQGGRVLNAWEGNFGGDLGLATRS</sequence>